<dbReference type="EMBL" id="NGJU01000005">
    <property type="protein sequence ID" value="RST96906.1"/>
    <property type="molecule type" value="Genomic_DNA"/>
</dbReference>
<comment type="caution">
    <text evidence="2">The sequence shown here is derived from an EMBL/GenBank/DDBJ whole genome shotgun (WGS) entry which is preliminary data.</text>
</comment>
<protein>
    <recommendedName>
        <fullName evidence="1">Transposase IS204/IS1001/IS1096/IS1165 DDE domain-containing protein</fullName>
    </recommendedName>
</protein>
<dbReference type="Pfam" id="PF01610">
    <property type="entry name" value="DDE_Tnp_ISL3"/>
    <property type="match status" value="1"/>
</dbReference>
<gene>
    <name evidence="2" type="ORF">CBF35_04875</name>
</gene>
<name>A0A429ZT99_9ENTE</name>
<dbReference type="PANTHER" id="PTHR33498:SF1">
    <property type="entry name" value="TRANSPOSASE FOR INSERTION SEQUENCE ELEMENT IS1557"/>
    <property type="match status" value="1"/>
</dbReference>
<evidence type="ECO:0000259" key="1">
    <source>
        <dbReference type="Pfam" id="PF01610"/>
    </source>
</evidence>
<dbReference type="PANTHER" id="PTHR33498">
    <property type="entry name" value="TRANSPOSASE FOR INSERTION SEQUENCE ELEMENT IS1557"/>
    <property type="match status" value="1"/>
</dbReference>
<evidence type="ECO:0000313" key="3">
    <source>
        <dbReference type="Proteomes" id="UP000287239"/>
    </source>
</evidence>
<dbReference type="InterPro" id="IPR002560">
    <property type="entry name" value="Transposase_DDE"/>
</dbReference>
<reference evidence="2 3" key="1">
    <citation type="submission" date="2017-05" db="EMBL/GenBank/DDBJ databases">
        <title>Vagococcus spp. assemblies.</title>
        <authorList>
            <person name="Gulvik C.A."/>
        </authorList>
    </citation>
    <scope>NUCLEOTIDE SEQUENCE [LARGE SCALE GENOMIC DNA]</scope>
    <source>
        <strain evidence="2 3">NCFB 2777</strain>
    </source>
</reference>
<dbReference type="InterPro" id="IPR047951">
    <property type="entry name" value="Transpos_ISL3"/>
</dbReference>
<proteinExistence type="predicted"/>
<dbReference type="AlphaFoldDB" id="A0A429ZT99"/>
<accession>A0A429ZT99</accession>
<sequence length="166" mass="19574">MKRINQQNKKSDANKLKTNWKFLLKNSSNIDMTHYKTWRSFRSPKYPFLTEAMMIDRLLSLSIPLADAYESFQLLGHHFRTKNPEGFFSLLKNLPDNLDPQFKKKIENLLSYEEGITNSLIYSYSNGKIEAKNTHIKTLKRVSYGFKSFQNMRIRIFLTNGLIKIK</sequence>
<organism evidence="2 3">
    <name type="scientific">Vagococcus salmoninarum</name>
    <dbReference type="NCBI Taxonomy" id="2739"/>
    <lineage>
        <taxon>Bacteria</taxon>
        <taxon>Bacillati</taxon>
        <taxon>Bacillota</taxon>
        <taxon>Bacilli</taxon>
        <taxon>Lactobacillales</taxon>
        <taxon>Enterococcaceae</taxon>
        <taxon>Vagococcus</taxon>
    </lineage>
</organism>
<keyword evidence="3" id="KW-1185">Reference proteome</keyword>
<dbReference type="Proteomes" id="UP000287239">
    <property type="component" value="Unassembled WGS sequence"/>
</dbReference>
<feature type="domain" description="Transposase IS204/IS1001/IS1096/IS1165 DDE" evidence="1">
    <location>
        <begin position="3"/>
        <end position="156"/>
    </location>
</feature>
<evidence type="ECO:0000313" key="2">
    <source>
        <dbReference type="EMBL" id="RST96906.1"/>
    </source>
</evidence>